<feature type="region of interest" description="Disordered" evidence="1">
    <location>
        <begin position="234"/>
        <end position="254"/>
    </location>
</feature>
<dbReference type="Proteomes" id="UP000095192">
    <property type="component" value="Unassembled WGS sequence"/>
</dbReference>
<dbReference type="VEuPathDB" id="ToxoDB:cyc_06783"/>
<dbReference type="InParanoid" id="A0A1D3D2V5"/>
<dbReference type="AlphaFoldDB" id="A0A1D3D2V5"/>
<dbReference type="InterPro" id="IPR039876">
    <property type="entry name" value="HAP28"/>
</dbReference>
<feature type="region of interest" description="Disordered" evidence="1">
    <location>
        <begin position="160"/>
        <end position="200"/>
    </location>
</feature>
<reference evidence="3 4" key="1">
    <citation type="journal article" date="2016" name="BMC Genomics">
        <title>Comparative genomics reveals Cyclospora cayetanensis possesses coccidia-like metabolism and invasion components but unique surface antigens.</title>
        <authorList>
            <person name="Liu S."/>
            <person name="Wang L."/>
            <person name="Zheng H."/>
            <person name="Xu Z."/>
            <person name="Roellig D.M."/>
            <person name="Li N."/>
            <person name="Frace M.A."/>
            <person name="Tang K."/>
            <person name="Arrowood M.J."/>
            <person name="Moss D.M."/>
            <person name="Zhang L."/>
            <person name="Feng Y."/>
            <person name="Xiao L."/>
        </authorList>
    </citation>
    <scope>NUCLEOTIDE SEQUENCE [LARGE SCALE GENOMIC DNA]</scope>
    <source>
        <strain evidence="3 4">CHN_HEN01</strain>
    </source>
</reference>
<dbReference type="PANTHER" id="PTHR22055">
    <property type="entry name" value="28 KDA HEAT- AND ACID-STABLE PHOSPHOPROTEIN PDGF-ASSOCIATED PROTEIN"/>
    <property type="match status" value="1"/>
</dbReference>
<evidence type="ECO:0000313" key="3">
    <source>
        <dbReference type="EMBL" id="OEH77772.1"/>
    </source>
</evidence>
<name>A0A1D3D2V5_9EIME</name>
<proteinExistence type="predicted"/>
<organism evidence="3 4">
    <name type="scientific">Cyclospora cayetanensis</name>
    <dbReference type="NCBI Taxonomy" id="88456"/>
    <lineage>
        <taxon>Eukaryota</taxon>
        <taxon>Sar</taxon>
        <taxon>Alveolata</taxon>
        <taxon>Apicomplexa</taxon>
        <taxon>Conoidasida</taxon>
        <taxon>Coccidia</taxon>
        <taxon>Eucoccidiorida</taxon>
        <taxon>Eimeriorina</taxon>
        <taxon>Eimeriidae</taxon>
        <taxon>Cyclospora</taxon>
    </lineage>
</organism>
<comment type="caution">
    <text evidence="3">The sequence shown here is derived from an EMBL/GenBank/DDBJ whole genome shotgun (WGS) entry which is preliminary data.</text>
</comment>
<evidence type="ECO:0000259" key="2">
    <source>
        <dbReference type="Pfam" id="PF10252"/>
    </source>
</evidence>
<protein>
    <submittedName>
        <fullName evidence="3">28 kDa heat-and acid-stable phosphoprotein</fullName>
    </submittedName>
</protein>
<feature type="domain" description="Casein kinase substrate phosphoprotein PP28" evidence="2">
    <location>
        <begin position="248"/>
        <end position="300"/>
    </location>
</feature>
<dbReference type="InterPro" id="IPR019380">
    <property type="entry name" value="Casein_kinase_sb_PP28"/>
</dbReference>
<sequence>MPGRRRSTRKMPQCRCCCDPSRLRKLTPATDTHGPAGTAGGKDVTESRFNEILALLQQPVVNAAALATRVPDDWDPAVANAAKNTLTCTCCGNIKTDLKVVAAAAVAGTGAAAFLCYCQTACEPIRVLVLLNRVHVHHLELQQLRLQRVARPQPHACRFLPYTMPSRGAPGGPGGRRGGSRGGRGSKPQRGSRSIPTEEEVLARNAGPGVEEVVGQDGGVFWTQGTEGWLLLGGGNPNRDGAAIEHRGPSRREREAMEKAKQAALMQKLQAEGKTSRAKADLARLAEVRKRREEAERARSGTSS</sequence>
<feature type="compositionally biased region" description="Gly residues" evidence="1">
    <location>
        <begin position="169"/>
        <end position="185"/>
    </location>
</feature>
<gene>
    <name evidence="3" type="ORF">cyc_06783</name>
</gene>
<dbReference type="Pfam" id="PF10252">
    <property type="entry name" value="PP28"/>
    <property type="match status" value="1"/>
</dbReference>
<dbReference type="EMBL" id="JROU02000985">
    <property type="protein sequence ID" value="OEH77772.1"/>
    <property type="molecule type" value="Genomic_DNA"/>
</dbReference>
<keyword evidence="4" id="KW-1185">Reference proteome</keyword>
<accession>A0A1D3D2V5</accession>
<evidence type="ECO:0000313" key="4">
    <source>
        <dbReference type="Proteomes" id="UP000095192"/>
    </source>
</evidence>
<feature type="compositionally biased region" description="Basic and acidic residues" evidence="1">
    <location>
        <begin position="242"/>
        <end position="254"/>
    </location>
</feature>
<evidence type="ECO:0000256" key="1">
    <source>
        <dbReference type="SAM" id="MobiDB-lite"/>
    </source>
</evidence>